<evidence type="ECO:0000313" key="2">
    <source>
        <dbReference type="Proteomes" id="UP000234275"/>
    </source>
</evidence>
<keyword evidence="2" id="KW-1185">Reference proteome</keyword>
<comment type="caution">
    <text evidence="1">The sequence shown here is derived from an EMBL/GenBank/DDBJ whole genome shotgun (WGS) entry which is preliminary data.</text>
</comment>
<dbReference type="Proteomes" id="UP000234275">
    <property type="component" value="Unassembled WGS sequence"/>
</dbReference>
<dbReference type="VEuPathDB" id="FungiDB:P170DRAFT_439011"/>
<dbReference type="AlphaFoldDB" id="A0A2I2G364"/>
<proteinExistence type="predicted"/>
<gene>
    <name evidence="1" type="ORF">P170DRAFT_439011</name>
</gene>
<accession>A0A2I2G364</accession>
<dbReference type="RefSeq" id="XP_024702625.1">
    <property type="nucleotide sequence ID" value="XM_024849740.1"/>
</dbReference>
<reference evidence="1 2" key="1">
    <citation type="submission" date="2016-12" db="EMBL/GenBank/DDBJ databases">
        <title>The genomes of Aspergillus section Nigri reveals drivers in fungal speciation.</title>
        <authorList>
            <consortium name="DOE Joint Genome Institute"/>
            <person name="Vesth T.C."/>
            <person name="Nybo J."/>
            <person name="Theobald S."/>
            <person name="Brandl J."/>
            <person name="Frisvad J.C."/>
            <person name="Nielsen K.F."/>
            <person name="Lyhne E.K."/>
            <person name="Kogle M.E."/>
            <person name="Kuo A."/>
            <person name="Riley R."/>
            <person name="Clum A."/>
            <person name="Nolan M."/>
            <person name="Lipzen A."/>
            <person name="Salamov A."/>
            <person name="Henrissat B."/>
            <person name="Wiebenga A."/>
            <person name="De Vries R.P."/>
            <person name="Grigoriev I.V."/>
            <person name="Mortensen U.H."/>
            <person name="Andersen M.R."/>
            <person name="Baker S.E."/>
        </authorList>
    </citation>
    <scope>NUCLEOTIDE SEQUENCE [LARGE SCALE GENOMIC DNA]</scope>
    <source>
        <strain evidence="1 2">IBT 23096</strain>
    </source>
</reference>
<organism evidence="1 2">
    <name type="scientific">Aspergillus steynii IBT 23096</name>
    <dbReference type="NCBI Taxonomy" id="1392250"/>
    <lineage>
        <taxon>Eukaryota</taxon>
        <taxon>Fungi</taxon>
        <taxon>Dikarya</taxon>
        <taxon>Ascomycota</taxon>
        <taxon>Pezizomycotina</taxon>
        <taxon>Eurotiomycetes</taxon>
        <taxon>Eurotiomycetidae</taxon>
        <taxon>Eurotiales</taxon>
        <taxon>Aspergillaceae</taxon>
        <taxon>Aspergillus</taxon>
        <taxon>Aspergillus subgen. Circumdati</taxon>
    </lineage>
</organism>
<name>A0A2I2G364_9EURO</name>
<dbReference type="GeneID" id="36557439"/>
<protein>
    <submittedName>
        <fullName evidence="1">Uncharacterized protein</fullName>
    </submittedName>
</protein>
<dbReference type="EMBL" id="MSFO01000006">
    <property type="protein sequence ID" value="PLB47323.1"/>
    <property type="molecule type" value="Genomic_DNA"/>
</dbReference>
<evidence type="ECO:0000313" key="1">
    <source>
        <dbReference type="EMBL" id="PLB47323.1"/>
    </source>
</evidence>
<sequence length="78" mass="8405">MFQALNPLTCATVCSVVYGVYFAQHLVDSRASPPGFAYLELSAADTFFIGPWHAFICHLDQSADSQANGNPLDLLVNG</sequence>